<dbReference type="PROSITE" id="PS51782">
    <property type="entry name" value="LYSM"/>
    <property type="match status" value="1"/>
</dbReference>
<dbReference type="OrthoDB" id="1193027at2759"/>
<comment type="similarity">
    <text evidence="2">Belongs to the secreted LysM effector family.</text>
</comment>
<dbReference type="InterPro" id="IPR018392">
    <property type="entry name" value="LysM"/>
</dbReference>
<evidence type="ECO:0000313" key="6">
    <source>
        <dbReference type="Proteomes" id="UP000554235"/>
    </source>
</evidence>
<feature type="chain" id="PRO_5034508610" evidence="3">
    <location>
        <begin position="28"/>
        <end position="256"/>
    </location>
</feature>
<comment type="caution">
    <text evidence="5">The sequence shown here is derived from an EMBL/GenBank/DDBJ whole genome shotgun (WGS) entry which is preliminary data.</text>
</comment>
<feature type="signal peptide" evidence="3">
    <location>
        <begin position="1"/>
        <end position="27"/>
    </location>
</feature>
<dbReference type="AlphaFoldDB" id="A0A8H4L5X4"/>
<keyword evidence="1" id="KW-0147">Chitin-binding</keyword>
<organism evidence="5 6">
    <name type="scientific">Fusarium albosuccineum</name>
    <dbReference type="NCBI Taxonomy" id="1237068"/>
    <lineage>
        <taxon>Eukaryota</taxon>
        <taxon>Fungi</taxon>
        <taxon>Dikarya</taxon>
        <taxon>Ascomycota</taxon>
        <taxon>Pezizomycotina</taxon>
        <taxon>Sordariomycetes</taxon>
        <taxon>Hypocreomycetidae</taxon>
        <taxon>Hypocreales</taxon>
        <taxon>Nectriaceae</taxon>
        <taxon>Fusarium</taxon>
        <taxon>Fusarium decemcellulare species complex</taxon>
    </lineage>
</organism>
<dbReference type="Proteomes" id="UP000554235">
    <property type="component" value="Unassembled WGS sequence"/>
</dbReference>
<dbReference type="InterPro" id="IPR036861">
    <property type="entry name" value="Endochitinase-like_sf"/>
</dbReference>
<protein>
    <submittedName>
        <fullName evidence="5">CFEM domain-containing</fullName>
    </submittedName>
</protein>
<evidence type="ECO:0000313" key="5">
    <source>
        <dbReference type="EMBL" id="KAF4462701.1"/>
    </source>
</evidence>
<keyword evidence="6" id="KW-1185">Reference proteome</keyword>
<evidence type="ECO:0000256" key="3">
    <source>
        <dbReference type="SAM" id="SignalP"/>
    </source>
</evidence>
<gene>
    <name evidence="5" type="ORF">FALBO_10490</name>
</gene>
<dbReference type="InterPro" id="IPR036779">
    <property type="entry name" value="LysM_dom_sf"/>
</dbReference>
<sequence length="256" mass="28278">MMGRFLQTLTITIAFFSVSSFTDEATAEGTGTGGCKPHAWENTRHNRAAFSSHPPRPKPTYSVPIRKKFEAGDLNCRWWADTYQEVDSSTCQKLADDYHIDISTLFELNPILEPDCERIRPYTKYCVQGWPMMDIVALCITTPLVAGRKIPVATLKLGHVATEGRDCTPSLCYKGAGDCELRVIVSTDGICGLVEGRHTLRVCGEWGDCCNLQGKCGSGPDFCGDGICQAGECYNNDYPMNKRPARLSWEYGDGLP</sequence>
<proteinExistence type="inferred from homology"/>
<keyword evidence="3" id="KW-0732">Signal</keyword>
<dbReference type="Gene3D" id="3.10.350.10">
    <property type="entry name" value="LysM domain"/>
    <property type="match status" value="1"/>
</dbReference>
<evidence type="ECO:0000259" key="4">
    <source>
        <dbReference type="PROSITE" id="PS51782"/>
    </source>
</evidence>
<name>A0A8H4L5X4_9HYPO</name>
<reference evidence="5 6" key="1">
    <citation type="submission" date="2020-01" db="EMBL/GenBank/DDBJ databases">
        <title>Identification and distribution of gene clusters putatively required for synthesis of sphingolipid metabolism inhibitors in phylogenetically diverse species of the filamentous fungus Fusarium.</title>
        <authorList>
            <person name="Kim H.-S."/>
            <person name="Busman M."/>
            <person name="Brown D.W."/>
            <person name="Divon H."/>
            <person name="Uhlig S."/>
            <person name="Proctor R.H."/>
        </authorList>
    </citation>
    <scope>NUCLEOTIDE SEQUENCE [LARGE SCALE GENOMIC DNA]</scope>
    <source>
        <strain evidence="5 6">NRRL 20459</strain>
    </source>
</reference>
<evidence type="ECO:0000256" key="1">
    <source>
        <dbReference type="ARBA" id="ARBA00022669"/>
    </source>
</evidence>
<dbReference type="GO" id="GO:0008061">
    <property type="term" value="F:chitin binding"/>
    <property type="evidence" value="ECO:0007669"/>
    <property type="project" value="UniProtKB-KW"/>
</dbReference>
<dbReference type="SUPFAM" id="SSF57016">
    <property type="entry name" value="Plant lectins/antimicrobial peptides"/>
    <property type="match status" value="1"/>
</dbReference>
<dbReference type="EMBL" id="JAADYS010001494">
    <property type="protein sequence ID" value="KAF4462701.1"/>
    <property type="molecule type" value="Genomic_DNA"/>
</dbReference>
<evidence type="ECO:0000256" key="2">
    <source>
        <dbReference type="ARBA" id="ARBA00044955"/>
    </source>
</evidence>
<accession>A0A8H4L5X4</accession>
<feature type="domain" description="LysM" evidence="4">
    <location>
        <begin position="81"/>
        <end position="127"/>
    </location>
</feature>